<accession>A0A8E0QPT1</accession>
<dbReference type="Pfam" id="PF00719">
    <property type="entry name" value="Pyrophosphatase"/>
    <property type="match status" value="1"/>
</dbReference>
<evidence type="ECO:0000313" key="10">
    <source>
        <dbReference type="Proteomes" id="UP000036893"/>
    </source>
</evidence>
<dbReference type="GO" id="GO:0005737">
    <property type="term" value="C:cytoplasm"/>
    <property type="evidence" value="ECO:0007669"/>
    <property type="project" value="InterPro"/>
</dbReference>
<reference evidence="9" key="2">
    <citation type="submission" date="2021-01" db="EMBL/GenBank/DDBJ databases">
        <title>Pan-genome distribution and transcriptional activeness of fungal secondary metabolism genes in Aspergillus section Fumigati.</title>
        <authorList>
            <person name="Takahashi H."/>
            <person name="Umemura M."/>
            <person name="Ninomiya A."/>
            <person name="Kusuya Y."/>
            <person name="Urayama S."/>
            <person name="Shimizu M."/>
            <person name="Watanabe A."/>
            <person name="Kamei K."/>
            <person name="Yaguchi T."/>
            <person name="Hagiwara D."/>
        </authorList>
    </citation>
    <scope>NUCLEOTIDE SEQUENCE</scope>
    <source>
        <strain evidence="9">IFM 46973</strain>
    </source>
</reference>
<dbReference type="EMBL" id="BBXM02000003">
    <property type="protein sequence ID" value="GIC88260.1"/>
    <property type="molecule type" value="Genomic_DNA"/>
</dbReference>
<dbReference type="GO" id="GO:0006796">
    <property type="term" value="P:phosphate-containing compound metabolic process"/>
    <property type="evidence" value="ECO:0007669"/>
    <property type="project" value="InterPro"/>
</dbReference>
<protein>
    <recommendedName>
        <fullName evidence="3">inorganic diphosphatase</fullName>
        <ecNumber evidence="3">3.6.1.1</ecNumber>
    </recommendedName>
    <alternativeName>
        <fullName evidence="7">Pyrophosphate phospho-hydrolase</fullName>
    </alternativeName>
</protein>
<dbReference type="FunFam" id="3.90.80.10:FF:000009">
    <property type="entry name" value="Inorganic pyrophosphatase"/>
    <property type="match status" value="1"/>
</dbReference>
<gene>
    <name evidence="9" type="ORF">Aud_004654</name>
</gene>
<keyword evidence="6" id="KW-0460">Magnesium</keyword>
<comment type="caution">
    <text evidence="9">The sequence shown here is derived from an EMBL/GenBank/DDBJ whole genome shotgun (WGS) entry which is preliminary data.</text>
</comment>
<keyword evidence="5" id="KW-0378">Hydrolase</keyword>
<proteinExistence type="inferred from homology"/>
<dbReference type="EC" id="3.6.1.1" evidence="3"/>
<evidence type="ECO:0000256" key="8">
    <source>
        <dbReference type="ARBA" id="ARBA00047820"/>
    </source>
</evidence>
<dbReference type="InterPro" id="IPR036649">
    <property type="entry name" value="Pyrophosphatase_sf"/>
</dbReference>
<dbReference type="GO" id="GO:0000287">
    <property type="term" value="F:magnesium ion binding"/>
    <property type="evidence" value="ECO:0007669"/>
    <property type="project" value="InterPro"/>
</dbReference>
<dbReference type="SUPFAM" id="SSF50324">
    <property type="entry name" value="Inorganic pyrophosphatase"/>
    <property type="match status" value="1"/>
</dbReference>
<dbReference type="PANTHER" id="PTHR10286">
    <property type="entry name" value="INORGANIC PYROPHOSPHATASE"/>
    <property type="match status" value="1"/>
</dbReference>
<sequence>MAPYKTEEESNRPTYETKSDFVENYALRPVGKPLTKEYRVYFNLHDKLLSPWHDLTLYLSSGREPMVHMVVEVPRWWSVKMEIAKDEYLNPLKQDLQDGRLKYVPNIFPHKGYPFNYGMLPQTYQDPDMDDPLTRLPADGNPLAVCELGGAMPRPAQVKRVKVLGSLAVINENKTDWKVFVVDLENPEADKLSDIGDVESVMPGYLDTIKEWFRVYKLAEGKEENVLGANGELQNQEYTLSLIERCHNSWKAVKEVEPDMQAKISMADIAPQEHGAVDVLPRTFEGRDVCRDIDPIAAEKSHFLSPKWPSVAACRGGALNV</sequence>
<evidence type="ECO:0000256" key="4">
    <source>
        <dbReference type="ARBA" id="ARBA00022723"/>
    </source>
</evidence>
<evidence type="ECO:0000256" key="2">
    <source>
        <dbReference type="ARBA" id="ARBA00006220"/>
    </source>
</evidence>
<comment type="catalytic activity">
    <reaction evidence="8">
        <text>diphosphate + H2O = 2 phosphate + H(+)</text>
        <dbReference type="Rhea" id="RHEA:24576"/>
        <dbReference type="ChEBI" id="CHEBI:15377"/>
        <dbReference type="ChEBI" id="CHEBI:15378"/>
        <dbReference type="ChEBI" id="CHEBI:33019"/>
        <dbReference type="ChEBI" id="CHEBI:43474"/>
        <dbReference type="EC" id="3.6.1.1"/>
    </reaction>
</comment>
<reference evidence="9" key="1">
    <citation type="journal article" date="2015" name="Genome Announc.">
        <title>Draft Genome Sequence of the Pathogenic Filamentous Fungus Aspergillus udagawae Strain IFM 46973T.</title>
        <authorList>
            <person name="Kusuya Y."/>
            <person name="Takahashi-Nakaguchi A."/>
            <person name="Takahashi H."/>
            <person name="Yaguchi T."/>
        </authorList>
    </citation>
    <scope>NUCLEOTIDE SEQUENCE</scope>
    <source>
        <strain evidence="9">IFM 46973</strain>
    </source>
</reference>
<dbReference type="GO" id="GO:0004427">
    <property type="term" value="F:inorganic diphosphate phosphatase activity"/>
    <property type="evidence" value="ECO:0007669"/>
    <property type="project" value="UniProtKB-EC"/>
</dbReference>
<evidence type="ECO:0000256" key="1">
    <source>
        <dbReference type="ARBA" id="ARBA00001946"/>
    </source>
</evidence>
<dbReference type="Proteomes" id="UP000036893">
    <property type="component" value="Unassembled WGS sequence"/>
</dbReference>
<evidence type="ECO:0000256" key="7">
    <source>
        <dbReference type="ARBA" id="ARBA00032535"/>
    </source>
</evidence>
<dbReference type="AlphaFoldDB" id="A0A8E0QPT1"/>
<dbReference type="RefSeq" id="XP_043145526.1">
    <property type="nucleotide sequence ID" value="XM_043289591.1"/>
</dbReference>
<dbReference type="InterPro" id="IPR008162">
    <property type="entry name" value="Pyrophosphatase"/>
</dbReference>
<evidence type="ECO:0000256" key="3">
    <source>
        <dbReference type="ARBA" id="ARBA00012146"/>
    </source>
</evidence>
<comment type="cofactor">
    <cofactor evidence="1">
        <name>Mg(2+)</name>
        <dbReference type="ChEBI" id="CHEBI:18420"/>
    </cofactor>
</comment>
<organism evidence="9 10">
    <name type="scientific">Aspergillus udagawae</name>
    <dbReference type="NCBI Taxonomy" id="91492"/>
    <lineage>
        <taxon>Eukaryota</taxon>
        <taxon>Fungi</taxon>
        <taxon>Dikarya</taxon>
        <taxon>Ascomycota</taxon>
        <taxon>Pezizomycotina</taxon>
        <taxon>Eurotiomycetes</taxon>
        <taxon>Eurotiomycetidae</taxon>
        <taxon>Eurotiales</taxon>
        <taxon>Aspergillaceae</taxon>
        <taxon>Aspergillus</taxon>
        <taxon>Aspergillus subgen. Fumigati</taxon>
    </lineage>
</organism>
<dbReference type="Gene3D" id="3.90.80.10">
    <property type="entry name" value="Inorganic pyrophosphatase"/>
    <property type="match status" value="1"/>
</dbReference>
<evidence type="ECO:0000256" key="6">
    <source>
        <dbReference type="ARBA" id="ARBA00022842"/>
    </source>
</evidence>
<evidence type="ECO:0000256" key="5">
    <source>
        <dbReference type="ARBA" id="ARBA00022801"/>
    </source>
</evidence>
<evidence type="ECO:0000313" key="9">
    <source>
        <dbReference type="EMBL" id="GIC88260.1"/>
    </source>
</evidence>
<name>A0A8E0QPT1_9EURO</name>
<dbReference type="GeneID" id="66992130"/>
<keyword evidence="4" id="KW-0479">Metal-binding</keyword>
<comment type="similarity">
    <text evidence="2">Belongs to the PPase family.</text>
</comment>